<dbReference type="RefSeq" id="WP_164966896.1">
    <property type="nucleotide sequence ID" value="NZ_PDKD01000002.1"/>
</dbReference>
<accession>A0ABY0F1R9</accession>
<dbReference type="Proteomes" id="UP000289132">
    <property type="component" value="Unassembled WGS sequence"/>
</dbReference>
<dbReference type="InterPro" id="IPR038721">
    <property type="entry name" value="IS701-like_DDE_dom"/>
</dbReference>
<evidence type="ECO:0000313" key="2">
    <source>
        <dbReference type="EMBL" id="RXJ92567.1"/>
    </source>
</evidence>
<reference evidence="2 3" key="1">
    <citation type="submission" date="2017-10" db="EMBL/GenBank/DDBJ databases">
        <title>Genomics of the genus Arcobacter.</title>
        <authorList>
            <person name="Perez-Cataluna A."/>
            <person name="Figueras M.J."/>
        </authorList>
    </citation>
    <scope>NUCLEOTIDE SEQUENCE [LARGE SCALE GENOMIC DNA]</scope>
    <source>
        <strain evidence="2 3">LMG 25534</strain>
    </source>
</reference>
<comment type="caution">
    <text evidence="2">The sequence shown here is derived from an EMBL/GenBank/DDBJ whole genome shotgun (WGS) entry which is preliminary data.</text>
</comment>
<evidence type="ECO:0000259" key="1">
    <source>
        <dbReference type="Pfam" id="PF13546"/>
    </source>
</evidence>
<gene>
    <name evidence="2" type="ORF">CRU87_01960</name>
</gene>
<keyword evidence="3" id="KW-1185">Reference proteome</keyword>
<dbReference type="InterPro" id="IPR012337">
    <property type="entry name" value="RNaseH-like_sf"/>
</dbReference>
<dbReference type="EMBL" id="PDKD01000002">
    <property type="protein sequence ID" value="RXJ92567.1"/>
    <property type="molecule type" value="Genomic_DNA"/>
</dbReference>
<name>A0ABY0F1R9_9BACT</name>
<organism evidence="2 3">
    <name type="scientific">Aliarcobacter trophiarum LMG 25534</name>
    <dbReference type="NCBI Taxonomy" id="1032241"/>
    <lineage>
        <taxon>Bacteria</taxon>
        <taxon>Pseudomonadati</taxon>
        <taxon>Campylobacterota</taxon>
        <taxon>Epsilonproteobacteria</taxon>
        <taxon>Campylobacterales</taxon>
        <taxon>Arcobacteraceae</taxon>
        <taxon>Aliarcobacter</taxon>
    </lineage>
</organism>
<protein>
    <submittedName>
        <fullName evidence="2">Transposase</fullName>
    </submittedName>
</protein>
<proteinExistence type="predicted"/>
<evidence type="ECO:0000313" key="3">
    <source>
        <dbReference type="Proteomes" id="UP000289132"/>
    </source>
</evidence>
<feature type="non-terminal residue" evidence="2">
    <location>
        <position position="237"/>
    </location>
</feature>
<sequence length="237" mass="27841">MGIDNFIQTAMNNVLKNPILSILRDINFSSILKQSNFIKKDIGKSPYMIILHFLYMFIINKKISTFMKYSNDSYKKDVYYRLLKSSKYNWRKLLLLTSIKLISKLHKLQKTTDTKVLIIDDTVEIKRGKFIEGSCKNLWSNKEHRTVKGLNIVSLNYSDCYTDMMLDFSINYNKNQIVNVDENSFHHKSNAYKRRVEGNDGKNILALDMLKRVLKSGIYSDYLLVDSWYAKPNFINE</sequence>
<feature type="domain" description="Transposase IS701-like DDE" evidence="1">
    <location>
        <begin position="79"/>
        <end position="235"/>
    </location>
</feature>
<dbReference type="SUPFAM" id="SSF53098">
    <property type="entry name" value="Ribonuclease H-like"/>
    <property type="match status" value="1"/>
</dbReference>
<dbReference type="Pfam" id="PF13546">
    <property type="entry name" value="DDE_5"/>
    <property type="match status" value="1"/>
</dbReference>